<evidence type="ECO:0000256" key="6">
    <source>
        <dbReference type="ARBA" id="ARBA00022989"/>
    </source>
</evidence>
<dbReference type="RefSeq" id="WP_160424099.1">
    <property type="nucleotide sequence ID" value="NZ_WSTA01000031.1"/>
</dbReference>
<dbReference type="GO" id="GO:0005886">
    <property type="term" value="C:plasma membrane"/>
    <property type="evidence" value="ECO:0007669"/>
    <property type="project" value="UniProtKB-SubCell"/>
</dbReference>
<evidence type="ECO:0000256" key="3">
    <source>
        <dbReference type="ARBA" id="ARBA00022448"/>
    </source>
</evidence>
<feature type="transmembrane region" description="Helical" evidence="8">
    <location>
        <begin position="63"/>
        <end position="85"/>
    </location>
</feature>
<feature type="transmembrane region" description="Helical" evidence="8">
    <location>
        <begin position="6"/>
        <end position="25"/>
    </location>
</feature>
<dbReference type="EMBL" id="WSTA01000031">
    <property type="protein sequence ID" value="MWB98612.1"/>
    <property type="molecule type" value="Genomic_DNA"/>
</dbReference>
<reference evidence="9 10" key="1">
    <citation type="submission" date="2019-12" db="EMBL/GenBank/DDBJ databases">
        <authorList>
            <person name="Kim Y.S."/>
        </authorList>
    </citation>
    <scope>NUCLEOTIDE SEQUENCE [LARGE SCALE GENOMIC DNA]</scope>
    <source>
        <strain evidence="9 10">MMS17-SY077</strain>
    </source>
</reference>
<sequence length="91" mass="9261">MSPFLVIVSIVAGLMFAAGAVAAIVRIVRGPSILDRVLATDVLLAISMCAAGASMALTGNIDLLPVLLVLALFAFTGTVAIARFMGKQDAS</sequence>
<organism evidence="9 10">
    <name type="scientific">Agromyces seonyuensis</name>
    <dbReference type="NCBI Taxonomy" id="2662446"/>
    <lineage>
        <taxon>Bacteria</taxon>
        <taxon>Bacillati</taxon>
        <taxon>Actinomycetota</taxon>
        <taxon>Actinomycetes</taxon>
        <taxon>Micrococcales</taxon>
        <taxon>Microbacteriaceae</taxon>
        <taxon>Agromyces</taxon>
    </lineage>
</organism>
<evidence type="ECO:0000256" key="8">
    <source>
        <dbReference type="SAM" id="Phobius"/>
    </source>
</evidence>
<accession>A0A6I4NZF2</accession>
<evidence type="ECO:0000256" key="7">
    <source>
        <dbReference type="ARBA" id="ARBA00023136"/>
    </source>
</evidence>
<evidence type="ECO:0000256" key="1">
    <source>
        <dbReference type="ARBA" id="ARBA00004651"/>
    </source>
</evidence>
<evidence type="ECO:0000256" key="2">
    <source>
        <dbReference type="ARBA" id="ARBA00009212"/>
    </source>
</evidence>
<name>A0A6I4NZF2_9MICO</name>
<comment type="similarity">
    <text evidence="2">Belongs to the CPA3 antiporters (TC 2.A.63) subunit F family.</text>
</comment>
<evidence type="ECO:0000313" key="9">
    <source>
        <dbReference type="EMBL" id="MWB98612.1"/>
    </source>
</evidence>
<comment type="subcellular location">
    <subcellularLocation>
        <location evidence="1">Cell membrane</location>
        <topology evidence="1">Multi-pass membrane protein</topology>
    </subcellularLocation>
</comment>
<keyword evidence="3" id="KW-0813">Transport</keyword>
<dbReference type="GO" id="GO:0015385">
    <property type="term" value="F:sodium:proton antiporter activity"/>
    <property type="evidence" value="ECO:0007669"/>
    <property type="project" value="TreeGrafter"/>
</dbReference>
<protein>
    <submittedName>
        <fullName evidence="9">Sodium:proton antiporter</fullName>
    </submittedName>
</protein>
<keyword evidence="7 8" id="KW-0472">Membrane</keyword>
<keyword evidence="6 8" id="KW-1133">Transmembrane helix</keyword>
<dbReference type="PANTHER" id="PTHR34702">
    <property type="entry name" value="NA(+)/H(+) ANTIPORTER SUBUNIT F1"/>
    <property type="match status" value="1"/>
</dbReference>
<dbReference type="AlphaFoldDB" id="A0A6I4NZF2"/>
<evidence type="ECO:0000313" key="10">
    <source>
        <dbReference type="Proteomes" id="UP000438182"/>
    </source>
</evidence>
<gene>
    <name evidence="9" type="ORF">GB864_08640</name>
</gene>
<evidence type="ECO:0000256" key="4">
    <source>
        <dbReference type="ARBA" id="ARBA00022475"/>
    </source>
</evidence>
<keyword evidence="10" id="KW-1185">Reference proteome</keyword>
<comment type="caution">
    <text evidence="9">The sequence shown here is derived from an EMBL/GenBank/DDBJ whole genome shotgun (WGS) entry which is preliminary data.</text>
</comment>
<keyword evidence="5 8" id="KW-0812">Transmembrane</keyword>
<feature type="transmembrane region" description="Helical" evidence="8">
    <location>
        <begin position="37"/>
        <end position="57"/>
    </location>
</feature>
<keyword evidence="4" id="KW-1003">Cell membrane</keyword>
<dbReference type="InterPro" id="IPR007208">
    <property type="entry name" value="MrpF/PhaF-like"/>
</dbReference>
<dbReference type="PANTHER" id="PTHR34702:SF1">
    <property type="entry name" value="NA(+)_H(+) ANTIPORTER SUBUNIT F"/>
    <property type="match status" value="1"/>
</dbReference>
<proteinExistence type="inferred from homology"/>
<dbReference type="Pfam" id="PF04066">
    <property type="entry name" value="MrpF_PhaF"/>
    <property type="match status" value="1"/>
</dbReference>
<dbReference type="Proteomes" id="UP000438182">
    <property type="component" value="Unassembled WGS sequence"/>
</dbReference>
<evidence type="ECO:0000256" key="5">
    <source>
        <dbReference type="ARBA" id="ARBA00022692"/>
    </source>
</evidence>